<reference evidence="2 3" key="1">
    <citation type="journal article" date="2018" name="Mol. Genet. Genomics">
        <title>The red deer Cervus elaphus genome CerEla1.0: sequencing, annotating, genes, and chromosomes.</title>
        <authorList>
            <person name="Bana N.A."/>
            <person name="Nyiri A."/>
            <person name="Nagy J."/>
            <person name="Frank K."/>
            <person name="Nagy T."/>
            <person name="Steger V."/>
            <person name="Schiller M."/>
            <person name="Lakatos P."/>
            <person name="Sugar L."/>
            <person name="Horn P."/>
            <person name="Barta E."/>
            <person name="Orosz L."/>
        </authorList>
    </citation>
    <scope>NUCLEOTIDE SEQUENCE [LARGE SCALE GENOMIC DNA]</scope>
    <source>
        <strain evidence="2">Hungarian</strain>
    </source>
</reference>
<evidence type="ECO:0000256" key="1">
    <source>
        <dbReference type="SAM" id="MobiDB-lite"/>
    </source>
</evidence>
<gene>
    <name evidence="2" type="ORF">Celaphus_00002890</name>
</gene>
<feature type="compositionally biased region" description="Polar residues" evidence="1">
    <location>
        <begin position="32"/>
        <end position="44"/>
    </location>
</feature>
<name>A0A212D147_CEREH</name>
<comment type="caution">
    <text evidence="2">The sequence shown here is derived from an EMBL/GenBank/DDBJ whole genome shotgun (WGS) entry which is preliminary data.</text>
</comment>
<dbReference type="EMBL" id="MKHE01000009">
    <property type="protein sequence ID" value="OWK11980.1"/>
    <property type="molecule type" value="Genomic_DNA"/>
</dbReference>
<feature type="region of interest" description="Disordered" evidence="1">
    <location>
        <begin position="1"/>
        <end position="46"/>
    </location>
</feature>
<organism evidence="2 3">
    <name type="scientific">Cervus elaphus hippelaphus</name>
    <name type="common">European red deer</name>
    <dbReference type="NCBI Taxonomy" id="46360"/>
    <lineage>
        <taxon>Eukaryota</taxon>
        <taxon>Metazoa</taxon>
        <taxon>Chordata</taxon>
        <taxon>Craniata</taxon>
        <taxon>Vertebrata</taxon>
        <taxon>Euteleostomi</taxon>
        <taxon>Mammalia</taxon>
        <taxon>Eutheria</taxon>
        <taxon>Laurasiatheria</taxon>
        <taxon>Artiodactyla</taxon>
        <taxon>Ruminantia</taxon>
        <taxon>Pecora</taxon>
        <taxon>Cervidae</taxon>
        <taxon>Cervinae</taxon>
        <taxon>Cervus</taxon>
    </lineage>
</organism>
<evidence type="ECO:0000313" key="3">
    <source>
        <dbReference type="Proteomes" id="UP000242450"/>
    </source>
</evidence>
<keyword evidence="3" id="KW-1185">Reference proteome</keyword>
<dbReference type="Proteomes" id="UP000242450">
    <property type="component" value="Chromosome 9"/>
</dbReference>
<proteinExistence type="predicted"/>
<dbReference type="AlphaFoldDB" id="A0A212D147"/>
<sequence>MGSHELSVAPPANRELAVGPRPARSPLCQRVTMPSPTNLATGIPSSKHWEPRGYHFSGLHTSPLSLEAVNFEENGEASQQIPAEEKNRQLDLQSWETGAAPQFHAAEAGGLGAHLEQHTETQVAVPPLQLRHSLQQRPEPLRWVLILILQGPFFFLCFL</sequence>
<evidence type="ECO:0000313" key="2">
    <source>
        <dbReference type="EMBL" id="OWK11980.1"/>
    </source>
</evidence>
<protein>
    <submittedName>
        <fullName evidence="2">Uncharacterized protein</fullName>
    </submittedName>
</protein>
<accession>A0A212D147</accession>